<keyword evidence="5 10" id="KW-0812">Transmembrane</keyword>
<evidence type="ECO:0000256" key="10">
    <source>
        <dbReference type="RuleBase" id="RU365087"/>
    </source>
</evidence>
<evidence type="ECO:0000256" key="2">
    <source>
        <dbReference type="ARBA" id="ARBA00008445"/>
    </source>
</evidence>
<dbReference type="EMBL" id="CP001032">
    <property type="protein sequence ID" value="ACB77018.1"/>
    <property type="molecule type" value="Genomic_DNA"/>
</dbReference>
<keyword evidence="7 10" id="KW-1133">Transmembrane helix</keyword>
<dbReference type="KEGG" id="ote:Oter_3743"/>
<comment type="similarity">
    <text evidence="2 10">Belongs to the SecG family.</text>
</comment>
<dbReference type="eggNOG" id="COG1314">
    <property type="taxonomic scope" value="Bacteria"/>
</dbReference>
<dbReference type="PANTHER" id="PTHR34182:SF1">
    <property type="entry name" value="PROTEIN-EXPORT MEMBRANE PROTEIN SECG"/>
    <property type="match status" value="1"/>
</dbReference>
<comment type="caution">
    <text evidence="10">Lacks conserved residue(s) required for the propagation of feature annotation.</text>
</comment>
<feature type="transmembrane region" description="Helical" evidence="10">
    <location>
        <begin position="58"/>
        <end position="76"/>
    </location>
</feature>
<accession>B1ZYC0</accession>
<evidence type="ECO:0000256" key="9">
    <source>
        <dbReference type="ARBA" id="ARBA00023136"/>
    </source>
</evidence>
<evidence type="ECO:0000256" key="4">
    <source>
        <dbReference type="ARBA" id="ARBA00022475"/>
    </source>
</evidence>
<dbReference type="NCBIfam" id="TIGR00810">
    <property type="entry name" value="secG"/>
    <property type="match status" value="1"/>
</dbReference>
<dbReference type="GO" id="GO:0065002">
    <property type="term" value="P:intracellular protein transmembrane transport"/>
    <property type="evidence" value="ECO:0007669"/>
    <property type="project" value="TreeGrafter"/>
</dbReference>
<dbReference type="GO" id="GO:0043952">
    <property type="term" value="P:protein transport by the Sec complex"/>
    <property type="evidence" value="ECO:0007669"/>
    <property type="project" value="TreeGrafter"/>
</dbReference>
<organism evidence="12 13">
    <name type="scientific">Opitutus terrae (strain DSM 11246 / JCM 15787 / PB90-1)</name>
    <dbReference type="NCBI Taxonomy" id="452637"/>
    <lineage>
        <taxon>Bacteria</taxon>
        <taxon>Pseudomonadati</taxon>
        <taxon>Verrucomicrobiota</taxon>
        <taxon>Opitutia</taxon>
        <taxon>Opitutales</taxon>
        <taxon>Opitutaceae</taxon>
        <taxon>Opitutus</taxon>
    </lineage>
</organism>
<evidence type="ECO:0000256" key="1">
    <source>
        <dbReference type="ARBA" id="ARBA00004651"/>
    </source>
</evidence>
<dbReference type="GO" id="GO:0005886">
    <property type="term" value="C:plasma membrane"/>
    <property type="evidence" value="ECO:0007669"/>
    <property type="project" value="UniProtKB-SubCell"/>
</dbReference>
<evidence type="ECO:0000256" key="6">
    <source>
        <dbReference type="ARBA" id="ARBA00022927"/>
    </source>
</evidence>
<dbReference type="RefSeq" id="WP_012376547.1">
    <property type="nucleotide sequence ID" value="NC_010571.1"/>
</dbReference>
<proteinExistence type="inferred from homology"/>
<keyword evidence="6 10" id="KW-0653">Protein transport</keyword>
<keyword evidence="9 10" id="KW-0472">Membrane</keyword>
<feature type="region of interest" description="Disordered" evidence="11">
    <location>
        <begin position="99"/>
        <end position="143"/>
    </location>
</feature>
<keyword evidence="13" id="KW-1185">Reference proteome</keyword>
<dbReference type="GO" id="GO:0009306">
    <property type="term" value="P:protein secretion"/>
    <property type="evidence" value="ECO:0007669"/>
    <property type="project" value="UniProtKB-UniRule"/>
</dbReference>
<keyword evidence="3 10" id="KW-0813">Transport</keyword>
<name>B1ZYC0_OPITP</name>
<dbReference type="InterPro" id="IPR004692">
    <property type="entry name" value="SecG"/>
</dbReference>
<comment type="subcellular location">
    <subcellularLocation>
        <location evidence="1 10">Cell membrane</location>
        <topology evidence="1 10">Multi-pass membrane protein</topology>
    </subcellularLocation>
</comment>
<keyword evidence="8 10" id="KW-0811">Translocation</keyword>
<dbReference type="HOGENOM" id="CLU_149399_0_0_0"/>
<keyword evidence="4 10" id="KW-1003">Cell membrane</keyword>
<reference evidence="12 13" key="1">
    <citation type="journal article" date="2011" name="J. Bacteriol.">
        <title>Genome sequence of the verrucomicrobium Opitutus terrae PB90-1, an abundant inhabitant of rice paddy soil ecosystems.</title>
        <authorList>
            <person name="van Passel M.W."/>
            <person name="Kant R."/>
            <person name="Palva A."/>
            <person name="Copeland A."/>
            <person name="Lucas S."/>
            <person name="Lapidus A."/>
            <person name="Glavina del Rio T."/>
            <person name="Pitluck S."/>
            <person name="Goltsman E."/>
            <person name="Clum A."/>
            <person name="Sun H."/>
            <person name="Schmutz J."/>
            <person name="Larimer F.W."/>
            <person name="Land M.L."/>
            <person name="Hauser L."/>
            <person name="Kyrpides N."/>
            <person name="Mikhailova N."/>
            <person name="Richardson P.P."/>
            <person name="Janssen P.H."/>
            <person name="de Vos W.M."/>
            <person name="Smidt H."/>
        </authorList>
    </citation>
    <scope>NUCLEOTIDE SEQUENCE [LARGE SCALE GENOMIC DNA]</scope>
    <source>
        <strain evidence="13">DSM 11246 / JCM 15787 / PB90-1</strain>
    </source>
</reference>
<feature type="compositionally biased region" description="Low complexity" evidence="11">
    <location>
        <begin position="107"/>
        <end position="131"/>
    </location>
</feature>
<evidence type="ECO:0000256" key="7">
    <source>
        <dbReference type="ARBA" id="ARBA00022989"/>
    </source>
</evidence>
<evidence type="ECO:0000256" key="5">
    <source>
        <dbReference type="ARBA" id="ARBA00022692"/>
    </source>
</evidence>
<comment type="function">
    <text evidence="10">Involved in protein export. Participates in an early event of protein translocation.</text>
</comment>
<evidence type="ECO:0000313" key="13">
    <source>
        <dbReference type="Proteomes" id="UP000007013"/>
    </source>
</evidence>
<dbReference type="STRING" id="452637.Oter_3743"/>
<dbReference type="GO" id="GO:0015450">
    <property type="term" value="F:protein-transporting ATPase activity"/>
    <property type="evidence" value="ECO:0007669"/>
    <property type="project" value="UniProtKB-UniRule"/>
</dbReference>
<dbReference type="PANTHER" id="PTHR34182">
    <property type="entry name" value="PROTEIN-EXPORT MEMBRANE PROTEIN SECG"/>
    <property type="match status" value="1"/>
</dbReference>
<sequence length="143" mass="14281">MNILLAILTFVLILISLFLILVVLAQKAKNDGGMGAAMGGGMAEAAFGADTSNVLSKATINAAIAFFVLAFVLYLGRLYQRTQATAAAGDALPTITAPATPAPAPALPGATAPASVNPQQQPTAAPATAPQTTPPPADSGKQP</sequence>
<dbReference type="AlphaFoldDB" id="B1ZYC0"/>
<evidence type="ECO:0000256" key="11">
    <source>
        <dbReference type="SAM" id="MobiDB-lite"/>
    </source>
</evidence>
<evidence type="ECO:0000256" key="3">
    <source>
        <dbReference type="ARBA" id="ARBA00022448"/>
    </source>
</evidence>
<dbReference type="Pfam" id="PF03840">
    <property type="entry name" value="SecG"/>
    <property type="match status" value="1"/>
</dbReference>
<evidence type="ECO:0000313" key="12">
    <source>
        <dbReference type="EMBL" id="ACB77018.1"/>
    </source>
</evidence>
<evidence type="ECO:0000256" key="8">
    <source>
        <dbReference type="ARBA" id="ARBA00023010"/>
    </source>
</evidence>
<protein>
    <recommendedName>
        <fullName evidence="10">Protein-export membrane protein SecG</fullName>
    </recommendedName>
</protein>
<dbReference type="Proteomes" id="UP000007013">
    <property type="component" value="Chromosome"/>
</dbReference>
<gene>
    <name evidence="12" type="ordered locus">Oter_3743</name>
</gene>